<gene>
    <name evidence="1" type="ORF">BBI01_09110</name>
</gene>
<keyword evidence="2" id="KW-1185">Reference proteome</keyword>
<name>A0A1B8ZL13_9FLAO</name>
<protein>
    <recommendedName>
        <fullName evidence="3">WG repeat-containing protein</fullName>
    </recommendedName>
</protein>
<reference evidence="1 2" key="1">
    <citation type="submission" date="2016-07" db="EMBL/GenBank/DDBJ databases">
        <authorList>
            <person name="Jeong J.-J."/>
            <person name="Kim D.W."/>
            <person name="Sang M.K."/>
            <person name="Choi I.-G."/>
            <person name="Kim K.D."/>
        </authorList>
    </citation>
    <scope>NUCLEOTIDE SEQUENCE [LARGE SCALE GENOMIC DNA]</scope>
    <source>
        <strain evidence="1 2">UTM-3</strain>
    </source>
</reference>
<evidence type="ECO:0000313" key="2">
    <source>
        <dbReference type="Proteomes" id="UP000092651"/>
    </source>
</evidence>
<organism evidence="1 2">
    <name type="scientific">Chryseobacterium artocarpi</name>
    <dbReference type="NCBI Taxonomy" id="1414727"/>
    <lineage>
        <taxon>Bacteria</taxon>
        <taxon>Pseudomonadati</taxon>
        <taxon>Bacteroidota</taxon>
        <taxon>Flavobacteriia</taxon>
        <taxon>Flavobacteriales</taxon>
        <taxon>Weeksellaceae</taxon>
        <taxon>Chryseobacterium group</taxon>
        <taxon>Chryseobacterium</taxon>
    </lineage>
</organism>
<dbReference type="RefSeq" id="WP_065394511.1">
    <property type="nucleotide sequence ID" value="NZ_MAYH01000023.1"/>
</dbReference>
<sequence>MKIIAFSILCVLTSVTACTQEKKDNSPWIPSKAKTIYTVPFLTKQNDFIYVDKISLKPVNNQKFRNASVLTPTGFAVVENDKNEYAVIDETGKVVLDFSASPISLDVINGLTFYKKDIEHEKKMPVWKWDWNILGGDIKKEQTYHKFEIGVLETKQVLLQKDVPYLEDNYSLNFVSVDENHVFWNGTLYQIKKGHLSKAENNIAELLENKRYIKTSGNSFSIYGLDQKKTLHNGLKGTETLSIKFGKEDIILKEINKERYEPEVPKLLTDNNTNDIYPFPQYEKVFPKEITKATAAQIDFIKKTSLVYSITNSPYFLLGVFNYDHDVWAFDWLYIDTKGNVTDSIDKYNFKVLDQIGNIVWPDRKMIIPTQFVDKSWKFGKITSYSGMNDLYIIPIEDKNQLRTMGLWDSDKNVWEIKPEYYAISVLDTEKQIYALQKEKDGLYILYDNKNKKSIGSKAYISVNSDGLVNVKQNSGENMYYYIDIYSGKEYKEN</sequence>
<dbReference type="PROSITE" id="PS51257">
    <property type="entry name" value="PROKAR_LIPOPROTEIN"/>
    <property type="match status" value="1"/>
</dbReference>
<proteinExistence type="predicted"/>
<comment type="caution">
    <text evidence="1">The sequence shown here is derived from an EMBL/GenBank/DDBJ whole genome shotgun (WGS) entry which is preliminary data.</text>
</comment>
<dbReference type="EMBL" id="MAYH01000023">
    <property type="protein sequence ID" value="OCA72285.1"/>
    <property type="molecule type" value="Genomic_DNA"/>
</dbReference>
<evidence type="ECO:0008006" key="3">
    <source>
        <dbReference type="Google" id="ProtNLM"/>
    </source>
</evidence>
<dbReference type="AlphaFoldDB" id="A0A1B8ZL13"/>
<accession>A0A1B8ZL13</accession>
<dbReference type="OrthoDB" id="1420171at2"/>
<evidence type="ECO:0000313" key="1">
    <source>
        <dbReference type="EMBL" id="OCA72285.1"/>
    </source>
</evidence>
<dbReference type="Proteomes" id="UP000092651">
    <property type="component" value="Unassembled WGS sequence"/>
</dbReference>